<dbReference type="SMART" id="SM00160">
    <property type="entry name" value="RanBD"/>
    <property type="match status" value="1"/>
</dbReference>
<name>A0A1W2TCV5_ROSNE</name>
<feature type="compositionally biased region" description="Polar residues" evidence="1">
    <location>
        <begin position="694"/>
        <end position="703"/>
    </location>
</feature>
<dbReference type="SUPFAM" id="SSF50729">
    <property type="entry name" value="PH domain-like"/>
    <property type="match status" value="1"/>
</dbReference>
<dbReference type="Proteomes" id="UP000054516">
    <property type="component" value="Unassembled WGS sequence"/>
</dbReference>
<dbReference type="EMBL" id="DF977459">
    <property type="protein sequence ID" value="GAP85803.2"/>
    <property type="molecule type" value="Genomic_DNA"/>
</dbReference>
<organism evidence="3">
    <name type="scientific">Rosellinia necatrix</name>
    <name type="common">White root-rot fungus</name>
    <dbReference type="NCBI Taxonomy" id="77044"/>
    <lineage>
        <taxon>Eukaryota</taxon>
        <taxon>Fungi</taxon>
        <taxon>Dikarya</taxon>
        <taxon>Ascomycota</taxon>
        <taxon>Pezizomycotina</taxon>
        <taxon>Sordariomycetes</taxon>
        <taxon>Xylariomycetidae</taxon>
        <taxon>Xylariales</taxon>
        <taxon>Xylariaceae</taxon>
        <taxon>Rosellinia</taxon>
    </lineage>
</organism>
<feature type="compositionally biased region" description="Polar residues" evidence="1">
    <location>
        <begin position="1069"/>
        <end position="1079"/>
    </location>
</feature>
<feature type="compositionally biased region" description="Polar residues" evidence="1">
    <location>
        <begin position="264"/>
        <end position="274"/>
    </location>
</feature>
<feature type="compositionally biased region" description="Polar residues" evidence="1">
    <location>
        <begin position="240"/>
        <end position="251"/>
    </location>
</feature>
<feature type="compositionally biased region" description="Basic and acidic residues" evidence="1">
    <location>
        <begin position="358"/>
        <end position="369"/>
    </location>
</feature>
<feature type="compositionally biased region" description="Low complexity" evidence="1">
    <location>
        <begin position="22"/>
        <end position="50"/>
    </location>
</feature>
<feature type="compositionally biased region" description="Polar residues" evidence="1">
    <location>
        <begin position="102"/>
        <end position="111"/>
    </location>
</feature>
<feature type="compositionally biased region" description="Polar residues" evidence="1">
    <location>
        <begin position="962"/>
        <end position="983"/>
    </location>
</feature>
<dbReference type="OMA" id="AFGNMFS"/>
<keyword evidence="4" id="KW-1185">Reference proteome</keyword>
<dbReference type="STRING" id="77044.A0A1W2TCV5"/>
<feature type="region of interest" description="Disordered" evidence="1">
    <location>
        <begin position="232"/>
        <end position="703"/>
    </location>
</feature>
<dbReference type="PROSITE" id="PS50196">
    <property type="entry name" value="RANBD1"/>
    <property type="match status" value="1"/>
</dbReference>
<feature type="compositionally biased region" description="Low complexity" evidence="1">
    <location>
        <begin position="1025"/>
        <end position="1045"/>
    </location>
</feature>
<feature type="region of interest" description="Disordered" evidence="1">
    <location>
        <begin position="795"/>
        <end position="1212"/>
    </location>
</feature>
<dbReference type="Gene3D" id="2.30.29.30">
    <property type="entry name" value="Pleckstrin-homology domain (PH domain)/Phosphotyrosine-binding domain (PTB)"/>
    <property type="match status" value="1"/>
</dbReference>
<gene>
    <name evidence="3" type="ORF">SAMD00023353_1400910</name>
</gene>
<dbReference type="Pfam" id="PF00638">
    <property type="entry name" value="Ran_BP1"/>
    <property type="match status" value="1"/>
</dbReference>
<feature type="compositionally biased region" description="Polar residues" evidence="1">
    <location>
        <begin position="314"/>
        <end position="351"/>
    </location>
</feature>
<evidence type="ECO:0000313" key="3">
    <source>
        <dbReference type="EMBL" id="GAP85803.2"/>
    </source>
</evidence>
<feature type="compositionally biased region" description="Low complexity" evidence="1">
    <location>
        <begin position="1087"/>
        <end position="1098"/>
    </location>
</feature>
<reference evidence="3" key="1">
    <citation type="submission" date="2016-03" db="EMBL/GenBank/DDBJ databases">
        <title>Draft genome sequence of Rosellinia necatrix.</title>
        <authorList>
            <person name="Kanematsu S."/>
        </authorList>
    </citation>
    <scope>NUCLEOTIDE SEQUENCE [LARGE SCALE GENOMIC DNA]</scope>
    <source>
        <strain evidence="3">W97</strain>
    </source>
</reference>
<feature type="compositionally biased region" description="Polar residues" evidence="1">
    <location>
        <begin position="834"/>
        <end position="847"/>
    </location>
</feature>
<dbReference type="InterPro" id="IPR011993">
    <property type="entry name" value="PH-like_dom_sf"/>
</dbReference>
<feature type="compositionally biased region" description="Polar residues" evidence="1">
    <location>
        <begin position="611"/>
        <end position="632"/>
    </location>
</feature>
<evidence type="ECO:0000256" key="1">
    <source>
        <dbReference type="SAM" id="MobiDB-lite"/>
    </source>
</evidence>
<feature type="compositionally biased region" description="Polar residues" evidence="1">
    <location>
        <begin position="1123"/>
        <end position="1145"/>
    </location>
</feature>
<proteinExistence type="predicted"/>
<protein>
    <submittedName>
        <fullName evidence="3">Putative nuclear pore protein NSP1</fullName>
    </submittedName>
</protein>
<feature type="compositionally biased region" description="Polar residues" evidence="1">
    <location>
        <begin position="795"/>
        <end position="813"/>
    </location>
</feature>
<feature type="compositionally biased region" description="Polar residues" evidence="1">
    <location>
        <begin position="1167"/>
        <end position="1188"/>
    </location>
</feature>
<feature type="compositionally biased region" description="Polar residues" evidence="1">
    <location>
        <begin position="374"/>
        <end position="414"/>
    </location>
</feature>
<feature type="compositionally biased region" description="Polar residues" evidence="1">
    <location>
        <begin position="458"/>
        <end position="467"/>
    </location>
</feature>
<feature type="domain" description="RanBD1" evidence="2">
    <location>
        <begin position="1179"/>
        <end position="1335"/>
    </location>
</feature>
<dbReference type="CDD" id="cd13170">
    <property type="entry name" value="RanBD_NUP50"/>
    <property type="match status" value="1"/>
</dbReference>
<dbReference type="PANTHER" id="PTHR38697">
    <property type="entry name" value="NUCLEAR PORE COMPLEX PROTEIN SIMILAR TO S. CEREVISIAE NUP2 (EUROFUNG)"/>
    <property type="match status" value="1"/>
</dbReference>
<feature type="compositionally biased region" description="Polar residues" evidence="1">
    <location>
        <begin position="1009"/>
        <end position="1020"/>
    </location>
</feature>
<feature type="compositionally biased region" description="Polar residues" evidence="1">
    <location>
        <begin position="421"/>
        <end position="430"/>
    </location>
</feature>
<feature type="compositionally biased region" description="Polar residues" evidence="1">
    <location>
        <begin position="672"/>
        <end position="687"/>
    </location>
</feature>
<feature type="compositionally biased region" description="Polar residues" evidence="1">
    <location>
        <begin position="593"/>
        <end position="603"/>
    </location>
</feature>
<evidence type="ECO:0000259" key="2">
    <source>
        <dbReference type="PROSITE" id="PS50196"/>
    </source>
</evidence>
<sequence length="1335" mass="139209">MSFNSTPYKSRPPPGQLGSTPFRSSSASKFRSSLVPTSRPSPARPSNSPTKVTKTSTSARDLFRTTTPRGLRTTEFAPDLPAEATRPPSSVRKFAPHKSVSGGMSNTTSTEPFKMRIPSPDPDLTGRALAKEIPDDPNRTGSIYADQFLAHMCPPHFDELQRRQFFCILDLRRLKYAADEIFAKKDWKLNILNFAKEYEKSRGLIMLRYGLYEFKNVKPSSAVLKKWRAAHGLPAEPDSPQKSQTPGPSGSTKRKAEEELTSKDAASTASTVNQNKRRNLAHEVEDPVLAGPTPLKKNKRKAEVTDEIDESKPNKQLKSTSSTATSIFENILNKTRNDAASPTKQTSQASSLFGVPPKPKDSEDAKSDIKANPFKSNASSLLFGSAKSSNTSAPPASVLSSHKVGSTPVASTGNIFKYLSESPSDSSGNEGDNVDGRESDSEPELDSGKTASGAVVDTTKSTPSIQKGPSLFAAEKTSTTPSIFGGLSKPADQTPKGGLFGRVQMGANGQPVRASPDLEDRQASSVNQPSFTSEQQAKQAKTPAESPGDYTFNPATTPISFGRPALDTSKPPTTESSVMPGPSESKKPVLTFGASTQASSTPKPSGLFGLSASTNPKSSGDSVSSFAQSKPTSAFGAPSSATAEKPLFGASQHTKEAFSTTKKQDISIFNKPATNASTLPETKPSLNRSDDKIASTTAPTKSQVPSIFDKSFIEKGAAQAKALSDSSKPSLDIFSRASNPLFSVPTENKADSSAPITKNQTPSIFDKSFIEKGAAQAKALAAIAKPPSLDLFSRSSNPLFSAAKSNGTTSTDVVTKPISDQVEKPASSSSSSSNGALQTPGNGNKESQGPAFGGASAPVPPVKSIFGGPGGSNPPVSTASTVFGEKKTGEAAKPSVNIFSSAFGQKKAEEPTSFGSTVGEKKAGESAKPSVSIFSSAFGQKKAEEPTSFGSTVGEKKPGEPTKNSSTIFGSTPATNGSIFGSQATPNANTPAPPAIFGAAGTPGASLSFGASTSQANGSGPKNLGFQFGSSAPSAGSSSSFTFGQDSPSGPGFTFTAGADKQPVHNPFTAPQPSSQQSAPVFGGGSFTSTPSSSFTFGLSQPPSSAPKVASSFQSAPVFGGSANPNGPPSFSFTQASPGPNPSDSKVSKSFGASPFGHLQAGEGFTAANNSFPPPSSIGTTPVSGTPEPQSPREEGDEAPQEQIKLTEGGPGEEDEIILHEVRAKAIKYVPVQKGDEDQPRSPWSTQGVGPLRVLKNKSTGAVRILLRAEPRGHIAMNKTILADIEYTAKEKTIHFAAASDDGSGLETWILQVKKPELARELASILEANKTANKK</sequence>
<feature type="compositionally biased region" description="Polar residues" evidence="1">
    <location>
        <begin position="51"/>
        <end position="68"/>
    </location>
</feature>
<evidence type="ECO:0000313" key="4">
    <source>
        <dbReference type="Proteomes" id="UP000054516"/>
    </source>
</evidence>
<dbReference type="PANTHER" id="PTHR38697:SF1">
    <property type="entry name" value="NUCLEAR PORE COMPLEX PROTEIN SIMILAR TO S. CEREVISIAE NUP2 (EUROFUNG)"/>
    <property type="match status" value="1"/>
</dbReference>
<feature type="compositionally biased region" description="Polar residues" evidence="1">
    <location>
        <begin position="523"/>
        <end position="539"/>
    </location>
</feature>
<accession>A0A1W2TCV5</accession>
<feature type="region of interest" description="Disordered" evidence="1">
    <location>
        <begin position="1"/>
        <end position="121"/>
    </location>
</feature>
<dbReference type="InterPro" id="IPR053074">
    <property type="entry name" value="NPC_Nucleoporin"/>
</dbReference>
<dbReference type="InterPro" id="IPR000156">
    <property type="entry name" value="Ran_bind_dom"/>
</dbReference>
<dbReference type="OrthoDB" id="185618at2759"/>